<dbReference type="InterPro" id="IPR050549">
    <property type="entry name" value="MFS_Trehalose_Transporter"/>
</dbReference>
<evidence type="ECO:0000256" key="1">
    <source>
        <dbReference type="ARBA" id="ARBA00004370"/>
    </source>
</evidence>
<dbReference type="GO" id="GO:0022857">
    <property type="term" value="F:transmembrane transporter activity"/>
    <property type="evidence" value="ECO:0007669"/>
    <property type="project" value="InterPro"/>
</dbReference>
<dbReference type="EMBL" id="HG994583">
    <property type="protein sequence ID" value="CAF2911727.1"/>
    <property type="molecule type" value="Genomic_DNA"/>
</dbReference>
<evidence type="ECO:0000313" key="6">
    <source>
        <dbReference type="Proteomes" id="UP000675881"/>
    </source>
</evidence>
<dbReference type="Proteomes" id="UP000675881">
    <property type="component" value="Chromosome 4"/>
</dbReference>
<dbReference type="PANTHER" id="PTHR48021">
    <property type="match status" value="1"/>
</dbReference>
<dbReference type="InterPro" id="IPR005828">
    <property type="entry name" value="MFS_sugar_transport-like"/>
</dbReference>
<dbReference type="Gene3D" id="1.20.1250.20">
    <property type="entry name" value="MFS general substrate transporter like domains"/>
    <property type="match status" value="2"/>
</dbReference>
<dbReference type="SUPFAM" id="SSF103473">
    <property type="entry name" value="MFS general substrate transporter"/>
    <property type="match status" value="1"/>
</dbReference>
<reference evidence="5" key="1">
    <citation type="submission" date="2021-02" db="EMBL/GenBank/DDBJ databases">
        <authorList>
            <person name="Bekaert M."/>
        </authorList>
    </citation>
    <scope>NUCLEOTIDE SEQUENCE</scope>
    <source>
        <strain evidence="5">IoA-00</strain>
    </source>
</reference>
<comment type="subcellular location">
    <subcellularLocation>
        <location evidence="1">Membrane</location>
    </subcellularLocation>
</comment>
<keyword evidence="4" id="KW-0472">Membrane</keyword>
<dbReference type="AlphaFoldDB" id="A0A7R8H719"/>
<gene>
    <name evidence="5" type="ORF">LSAA_8415</name>
</gene>
<evidence type="ECO:0000313" key="5">
    <source>
        <dbReference type="EMBL" id="CAF2911727.1"/>
    </source>
</evidence>
<dbReference type="PANTHER" id="PTHR48021:SF1">
    <property type="entry name" value="GH07001P-RELATED"/>
    <property type="match status" value="1"/>
</dbReference>
<keyword evidence="6" id="KW-1185">Reference proteome</keyword>
<evidence type="ECO:0000256" key="3">
    <source>
        <dbReference type="ARBA" id="ARBA00022989"/>
    </source>
</evidence>
<name>A0A7R8H719_LEPSM</name>
<organism evidence="5 6">
    <name type="scientific">Lepeophtheirus salmonis</name>
    <name type="common">Salmon louse</name>
    <name type="synonym">Caligus salmonis</name>
    <dbReference type="NCBI Taxonomy" id="72036"/>
    <lineage>
        <taxon>Eukaryota</taxon>
        <taxon>Metazoa</taxon>
        <taxon>Ecdysozoa</taxon>
        <taxon>Arthropoda</taxon>
        <taxon>Crustacea</taxon>
        <taxon>Multicrustacea</taxon>
        <taxon>Hexanauplia</taxon>
        <taxon>Copepoda</taxon>
        <taxon>Siphonostomatoida</taxon>
        <taxon>Caligidae</taxon>
        <taxon>Lepeophtheirus</taxon>
    </lineage>
</organism>
<dbReference type="OrthoDB" id="6612291at2759"/>
<sequence length="276" mass="29886">MEATIDGNKPGRNQFIAAFLTAALGSTSIGAVFGFSAILLPQMEVEFQLDSKSEEASWIAILGWLLIGISDGNFVIIIFGRILGGIGLISTVSQMYLVEIADSNNRGQFGALLNWRTVLPHLWSATGPVYIVLFALQQWTGSYAVIFYSVNIFKDVGISGNGLEYIPSILKLGRRTLLIISSGIADKWMLLLPALEVIMYILAYGIGLGIVPWILIGELCTTELKGVISGIATCSCYLNIFLTVKLFPQSILSIGSHGTFLVFAVFCLASIIFAVF</sequence>
<evidence type="ECO:0000256" key="2">
    <source>
        <dbReference type="ARBA" id="ARBA00022692"/>
    </source>
</evidence>
<proteinExistence type="predicted"/>
<dbReference type="InterPro" id="IPR036259">
    <property type="entry name" value="MFS_trans_sf"/>
</dbReference>
<dbReference type="GO" id="GO:0016020">
    <property type="term" value="C:membrane"/>
    <property type="evidence" value="ECO:0007669"/>
    <property type="project" value="UniProtKB-SubCell"/>
</dbReference>
<accession>A0A7R8H719</accession>
<evidence type="ECO:0000256" key="4">
    <source>
        <dbReference type="ARBA" id="ARBA00023136"/>
    </source>
</evidence>
<dbReference type="Pfam" id="PF00083">
    <property type="entry name" value="Sugar_tr"/>
    <property type="match status" value="2"/>
</dbReference>
<keyword evidence="2" id="KW-0812">Transmembrane</keyword>
<protein>
    <submittedName>
        <fullName evidence="5">(salmon louse) hypothetical protein</fullName>
    </submittedName>
</protein>
<keyword evidence="3" id="KW-1133">Transmembrane helix</keyword>